<dbReference type="KEGG" id="sclo:SCLO_1023960"/>
<reference evidence="1 2" key="1">
    <citation type="submission" date="2016-10" db="EMBL/GenBank/DDBJ databases">
        <title>Complete Genome Sequence of the Nonylphenol-Degrading Bacterium Sphingobium cloacae JCM 10874T.</title>
        <authorList>
            <person name="Ootsuka M."/>
            <person name="Nishizawa T."/>
            <person name="Ohta H."/>
        </authorList>
    </citation>
    <scope>NUCLEOTIDE SEQUENCE [LARGE SCALE GENOMIC DNA]</scope>
    <source>
        <strain evidence="1 2">JCM 10874</strain>
    </source>
</reference>
<gene>
    <name evidence="1" type="ORF">SCLO_1023960</name>
</gene>
<dbReference type="Proteomes" id="UP000218272">
    <property type="component" value="Chromosome SCLO_1"/>
</dbReference>
<accession>A0A1E1F4J9</accession>
<dbReference type="EMBL" id="AP017655">
    <property type="protein sequence ID" value="BAV65436.1"/>
    <property type="molecule type" value="Genomic_DNA"/>
</dbReference>
<protein>
    <submittedName>
        <fullName evidence="1">Uncharacterized protein</fullName>
    </submittedName>
</protein>
<organism evidence="1 2">
    <name type="scientific">Sphingobium cloacae</name>
    <dbReference type="NCBI Taxonomy" id="120107"/>
    <lineage>
        <taxon>Bacteria</taxon>
        <taxon>Pseudomonadati</taxon>
        <taxon>Pseudomonadota</taxon>
        <taxon>Alphaproteobacteria</taxon>
        <taxon>Sphingomonadales</taxon>
        <taxon>Sphingomonadaceae</taxon>
        <taxon>Sphingobium</taxon>
    </lineage>
</organism>
<evidence type="ECO:0000313" key="2">
    <source>
        <dbReference type="Proteomes" id="UP000218272"/>
    </source>
</evidence>
<dbReference type="InterPro" id="IPR043733">
    <property type="entry name" value="DUF5677"/>
</dbReference>
<dbReference type="AlphaFoldDB" id="A0A1E1F4J9"/>
<dbReference type="OrthoDB" id="7476100at2"/>
<proteinExistence type="predicted"/>
<keyword evidence="2" id="KW-1185">Reference proteome</keyword>
<evidence type="ECO:0000313" key="1">
    <source>
        <dbReference type="EMBL" id="BAV65436.1"/>
    </source>
</evidence>
<name>A0A1E1F4J9_9SPHN</name>
<dbReference type="Pfam" id="PF18928">
    <property type="entry name" value="DUF5677"/>
    <property type="match status" value="1"/>
</dbReference>
<sequence>MSEFNDEAGKEFDADFKVNGYLATAMRHIQAHIRTKYPDSFAIADELNKLGQAFYVDSTELLTGRYSHDPLCVAIQLIPRALSAYQASILSAERGMHIEALTLARSIYETAFWLGYLHQTPDTAKNTLFAETIRQELEVYRLSIEIVKDNAEHLAETRSRMSALGKELKKYPNSSIKMSDLASKAGFGNRYTEYRMLCGKAAHVSVQSTIHYLNRQDDGSFNGHIIGPDEDAVPEIFAFACGAIIMVIEAMRWLTKDTSRDDEFQALMARYAATMVPTDAIS</sequence>
<dbReference type="RefSeq" id="WP_066518725.1">
    <property type="nucleotide sequence ID" value="NZ_AP017655.1"/>
</dbReference>